<protein>
    <submittedName>
        <fullName evidence="2">Uncharacterized protein</fullName>
    </submittedName>
</protein>
<dbReference type="AlphaFoldDB" id="A0A937FG36"/>
<feature type="coiled-coil region" evidence="1">
    <location>
        <begin position="144"/>
        <end position="230"/>
    </location>
</feature>
<dbReference type="EMBL" id="JAESWA010000019">
    <property type="protein sequence ID" value="MBL4931282.1"/>
    <property type="molecule type" value="Genomic_DNA"/>
</dbReference>
<organism evidence="2 3">
    <name type="scientific">Clostridium paridis</name>
    <dbReference type="NCBI Taxonomy" id="2803863"/>
    <lineage>
        <taxon>Bacteria</taxon>
        <taxon>Bacillati</taxon>
        <taxon>Bacillota</taxon>
        <taxon>Clostridia</taxon>
        <taxon>Eubacteriales</taxon>
        <taxon>Clostridiaceae</taxon>
        <taxon>Clostridium</taxon>
    </lineage>
</organism>
<name>A0A937FG36_9CLOT</name>
<feature type="coiled-coil region" evidence="1">
    <location>
        <begin position="261"/>
        <end position="306"/>
    </location>
</feature>
<keyword evidence="3" id="KW-1185">Reference proteome</keyword>
<gene>
    <name evidence="2" type="ORF">JK634_05655</name>
</gene>
<evidence type="ECO:0000313" key="3">
    <source>
        <dbReference type="Proteomes" id="UP000623681"/>
    </source>
</evidence>
<sequence length="307" mass="35389">MTKTINESLHEMRGKLLYYSKLLEKLSKIEKEIIRTKHQLMALSDIWDNEESDVKELNSFSLTTLFLKLSGKFDKKISEENRELLEAKANFEKCNNYLMTLLEEKKQLSEEASSYYTLEQDYNKLLSEKEASLYASDNPSKEKLVAISSNINKLNLELKEINEAIDQGSELYSVLRNLTSELEDAESVLRETNLNKVTSQLKIENISDYINQVKLQLSKYKVELSDLDDTLQDTINLNELDSLCDSLFDNFFADLMVEAPIKDALQDVKALRTAIEKIQSSLRDDKKSLLENISNLKTEKDKILEES</sequence>
<reference evidence="2" key="1">
    <citation type="submission" date="2021-01" db="EMBL/GenBank/DDBJ databases">
        <title>Genome public.</title>
        <authorList>
            <person name="Liu C."/>
            <person name="Sun Q."/>
        </authorList>
    </citation>
    <scope>NUCLEOTIDE SEQUENCE</scope>
    <source>
        <strain evidence="2">YIM B02565</strain>
    </source>
</reference>
<evidence type="ECO:0000313" key="2">
    <source>
        <dbReference type="EMBL" id="MBL4931282.1"/>
    </source>
</evidence>
<proteinExistence type="predicted"/>
<accession>A0A937FG36</accession>
<dbReference type="Proteomes" id="UP000623681">
    <property type="component" value="Unassembled WGS sequence"/>
</dbReference>
<dbReference type="RefSeq" id="WP_202766666.1">
    <property type="nucleotide sequence ID" value="NZ_JAESWA010000019.1"/>
</dbReference>
<comment type="caution">
    <text evidence="2">The sequence shown here is derived from an EMBL/GenBank/DDBJ whole genome shotgun (WGS) entry which is preliminary data.</text>
</comment>
<evidence type="ECO:0000256" key="1">
    <source>
        <dbReference type="SAM" id="Coils"/>
    </source>
</evidence>
<keyword evidence="1" id="KW-0175">Coiled coil</keyword>